<feature type="chain" id="PRO_5001726040" evidence="7">
    <location>
        <begin position="24"/>
        <end position="374"/>
    </location>
</feature>
<feature type="transmembrane region" description="Helical" evidence="6">
    <location>
        <begin position="221"/>
        <end position="240"/>
    </location>
</feature>
<comment type="subcellular location">
    <subcellularLocation>
        <location evidence="1">Membrane</location>
        <topology evidence="1">Multi-pass membrane protein</topology>
    </subcellularLocation>
</comment>
<dbReference type="PANTHER" id="PTHR11040">
    <property type="entry name" value="ZINC/IRON TRANSPORTER"/>
    <property type="match status" value="1"/>
</dbReference>
<feature type="transmembrane region" description="Helical" evidence="6">
    <location>
        <begin position="109"/>
        <end position="133"/>
    </location>
</feature>
<feature type="transmembrane region" description="Helical" evidence="6">
    <location>
        <begin position="246"/>
        <end position="268"/>
    </location>
</feature>
<name>A0A077WAA8_9FUNG</name>
<evidence type="ECO:0000256" key="4">
    <source>
        <dbReference type="ARBA" id="ARBA00023136"/>
    </source>
</evidence>
<evidence type="ECO:0000256" key="6">
    <source>
        <dbReference type="SAM" id="Phobius"/>
    </source>
</evidence>
<evidence type="ECO:0000256" key="7">
    <source>
        <dbReference type="SAM" id="SignalP"/>
    </source>
</evidence>
<dbReference type="AlphaFoldDB" id="A0A077WAA8"/>
<keyword evidence="2 6" id="KW-0812">Transmembrane</keyword>
<feature type="transmembrane region" description="Helical" evidence="6">
    <location>
        <begin position="280"/>
        <end position="300"/>
    </location>
</feature>
<reference evidence="8" key="1">
    <citation type="journal article" date="2014" name="Genome Announc.">
        <title>De novo whole-genome sequence and genome annotation of Lichtheimia ramosa.</title>
        <authorList>
            <person name="Linde J."/>
            <person name="Schwartze V."/>
            <person name="Binder U."/>
            <person name="Lass-Florl C."/>
            <person name="Voigt K."/>
            <person name="Horn F."/>
        </authorList>
    </citation>
    <scope>NUCLEOTIDE SEQUENCE</scope>
    <source>
        <strain evidence="8">JMRC FSU:6197</strain>
    </source>
</reference>
<feature type="region of interest" description="Disordered" evidence="5">
    <location>
        <begin position="34"/>
        <end position="56"/>
    </location>
</feature>
<sequence>MTTLAKRSLSLLSFIYLIAIALAQDVHDHGTEEHVHDHAAEAAAEEGDAHAGHSHPETAADCVASDADDYNLGLRIGAIFIIMAASLLGVFGPIILHRISPYASGGFRYWFLTVCKFFGTGVILAVSFIHMIPEASERFESPCIGEGWDGFEGFVGLFALIAVFFIQLIEFCLLTRLHKKQHLDAQEADTMASGATKGDIEQPQANHSSVEPAKFLDLSTIILEIGLVVHSIIIGLTLGFADGSEFRVLLIALVFHQFFEGIALGTRINDNKYKSLIKPILLGLGFALTTPVGTAIGIGVNMSSNPYSSSSVLAQAILDSMAAGILLYNAFISLIANEINNNTSFFHTSVVYKIVCFLSMYVGAGLMSLLGKWA</sequence>
<feature type="transmembrane region" description="Helical" evidence="6">
    <location>
        <begin position="312"/>
        <end position="337"/>
    </location>
</feature>
<evidence type="ECO:0000256" key="2">
    <source>
        <dbReference type="ARBA" id="ARBA00022692"/>
    </source>
</evidence>
<dbReference type="GO" id="GO:0005385">
    <property type="term" value="F:zinc ion transmembrane transporter activity"/>
    <property type="evidence" value="ECO:0007669"/>
    <property type="project" value="TreeGrafter"/>
</dbReference>
<feature type="compositionally biased region" description="Basic and acidic residues" evidence="5">
    <location>
        <begin position="47"/>
        <end position="56"/>
    </location>
</feature>
<gene>
    <name evidence="8" type="ORF">LRAMOSA07211</name>
</gene>
<evidence type="ECO:0000256" key="5">
    <source>
        <dbReference type="SAM" id="MobiDB-lite"/>
    </source>
</evidence>
<feature type="signal peptide" evidence="7">
    <location>
        <begin position="1"/>
        <end position="23"/>
    </location>
</feature>
<evidence type="ECO:0000256" key="3">
    <source>
        <dbReference type="ARBA" id="ARBA00022989"/>
    </source>
</evidence>
<dbReference type="InterPro" id="IPR003689">
    <property type="entry name" value="ZIP"/>
</dbReference>
<feature type="transmembrane region" description="Helical" evidence="6">
    <location>
        <begin position="153"/>
        <end position="174"/>
    </location>
</feature>
<organism evidence="8">
    <name type="scientific">Lichtheimia ramosa</name>
    <dbReference type="NCBI Taxonomy" id="688394"/>
    <lineage>
        <taxon>Eukaryota</taxon>
        <taxon>Fungi</taxon>
        <taxon>Fungi incertae sedis</taxon>
        <taxon>Mucoromycota</taxon>
        <taxon>Mucoromycotina</taxon>
        <taxon>Mucoromycetes</taxon>
        <taxon>Mucorales</taxon>
        <taxon>Lichtheimiaceae</taxon>
        <taxon>Lichtheimia</taxon>
    </lineage>
</organism>
<keyword evidence="7" id="KW-0732">Signal</keyword>
<dbReference type="PANTHER" id="PTHR11040:SF44">
    <property type="entry name" value="PROTEIN ZNTC-RELATED"/>
    <property type="match status" value="1"/>
</dbReference>
<evidence type="ECO:0000256" key="1">
    <source>
        <dbReference type="ARBA" id="ARBA00004141"/>
    </source>
</evidence>
<protein>
    <submittedName>
        <fullName evidence="8">Uncharacterized protein</fullName>
    </submittedName>
</protein>
<evidence type="ECO:0000313" key="8">
    <source>
        <dbReference type="EMBL" id="CDS04602.1"/>
    </source>
</evidence>
<proteinExistence type="predicted"/>
<keyword evidence="4 6" id="KW-0472">Membrane</keyword>
<accession>A0A077WAA8</accession>
<dbReference type="OrthoDB" id="448280at2759"/>
<dbReference type="EMBL" id="LK023315">
    <property type="protein sequence ID" value="CDS04602.1"/>
    <property type="molecule type" value="Genomic_DNA"/>
</dbReference>
<dbReference type="GO" id="GO:0005886">
    <property type="term" value="C:plasma membrane"/>
    <property type="evidence" value="ECO:0007669"/>
    <property type="project" value="TreeGrafter"/>
</dbReference>
<feature type="transmembrane region" description="Helical" evidence="6">
    <location>
        <begin position="76"/>
        <end position="97"/>
    </location>
</feature>
<keyword evidence="3 6" id="KW-1133">Transmembrane helix</keyword>
<feature type="transmembrane region" description="Helical" evidence="6">
    <location>
        <begin position="349"/>
        <end position="370"/>
    </location>
</feature>
<dbReference type="Pfam" id="PF02535">
    <property type="entry name" value="Zip"/>
    <property type="match status" value="1"/>
</dbReference>